<proteinExistence type="predicted"/>
<reference evidence="2 3" key="1">
    <citation type="journal article" date="2019" name="Int. J. Syst. Evol. Microbiol.">
        <title>The Global Catalogue of Microorganisms (GCM) 10K type strain sequencing project: providing services to taxonomists for standard genome sequencing and annotation.</title>
        <authorList>
            <consortium name="The Broad Institute Genomics Platform"/>
            <consortium name="The Broad Institute Genome Sequencing Center for Infectious Disease"/>
            <person name="Wu L."/>
            <person name="Ma J."/>
        </authorList>
    </citation>
    <scope>NUCLEOTIDE SEQUENCE [LARGE SCALE GENOMIC DNA]</scope>
    <source>
        <strain evidence="2 3">JCM 12393</strain>
    </source>
</reference>
<dbReference type="PROSITE" id="PS50943">
    <property type="entry name" value="HTH_CROC1"/>
    <property type="match status" value="1"/>
</dbReference>
<dbReference type="Proteomes" id="UP001499863">
    <property type="component" value="Unassembled WGS sequence"/>
</dbReference>
<evidence type="ECO:0000313" key="3">
    <source>
        <dbReference type="Proteomes" id="UP001499863"/>
    </source>
</evidence>
<dbReference type="InterPro" id="IPR001387">
    <property type="entry name" value="Cro/C1-type_HTH"/>
</dbReference>
<name>A0ABN1XJB8_9ACTN</name>
<gene>
    <name evidence="2" type="ORF">GCM10009639_03080</name>
</gene>
<sequence>MARGMADFDAEALQRLRAIALRPDGTGYGMTAAELAAAVGTTKAQILAYEQGRQVPEPPRIRALAEVFEVHPLALAGRPGGEMSLSELRRACGYRASDVVERLSVSPKVYRRFEVYGLTPARRPTLVFEVAYLLALRSQSVERALRQSPRVIERVAQVAATLQRVRRHYVVNPEPWTAPHPGDALVQELARLLARSPASVARLTAFVFGLERRRIMRADQEVLTGIYEISPGRRGSALRNVARSNTRYQQEIEKLPWKLDKFFRFALPSNIVAVLGRLSDQWTLFGRTGINPDSIKVMPPEFVSLRTDTVSSRLEIRLSTSGVSHLRLYKSWYKALYPGLDLDTSELSVQSVATLRAVQTTSSPAAVVFPAPSADGD</sequence>
<dbReference type="CDD" id="cd00093">
    <property type="entry name" value="HTH_XRE"/>
    <property type="match status" value="1"/>
</dbReference>
<evidence type="ECO:0000259" key="1">
    <source>
        <dbReference type="PROSITE" id="PS50943"/>
    </source>
</evidence>
<dbReference type="InterPro" id="IPR010982">
    <property type="entry name" value="Lambda_DNA-bd_dom_sf"/>
</dbReference>
<dbReference type="EMBL" id="BAAAKJ010000016">
    <property type="protein sequence ID" value="GAA1383142.1"/>
    <property type="molecule type" value="Genomic_DNA"/>
</dbReference>
<keyword evidence="3" id="KW-1185">Reference proteome</keyword>
<dbReference type="SMART" id="SM00530">
    <property type="entry name" value="HTH_XRE"/>
    <property type="match status" value="2"/>
</dbReference>
<feature type="domain" description="HTH cro/C1-type" evidence="1">
    <location>
        <begin position="29"/>
        <end position="75"/>
    </location>
</feature>
<organism evidence="2 3">
    <name type="scientific">Kitasatospora putterlickiae</name>
    <dbReference type="NCBI Taxonomy" id="221725"/>
    <lineage>
        <taxon>Bacteria</taxon>
        <taxon>Bacillati</taxon>
        <taxon>Actinomycetota</taxon>
        <taxon>Actinomycetes</taxon>
        <taxon>Kitasatosporales</taxon>
        <taxon>Streptomycetaceae</taxon>
        <taxon>Kitasatospora</taxon>
    </lineage>
</organism>
<dbReference type="Gene3D" id="1.10.260.40">
    <property type="entry name" value="lambda repressor-like DNA-binding domains"/>
    <property type="match status" value="1"/>
</dbReference>
<accession>A0ABN1XJB8</accession>
<dbReference type="Pfam" id="PF13560">
    <property type="entry name" value="HTH_31"/>
    <property type="match status" value="1"/>
</dbReference>
<evidence type="ECO:0000313" key="2">
    <source>
        <dbReference type="EMBL" id="GAA1383142.1"/>
    </source>
</evidence>
<dbReference type="SUPFAM" id="SSF47413">
    <property type="entry name" value="lambda repressor-like DNA-binding domains"/>
    <property type="match status" value="1"/>
</dbReference>
<comment type="caution">
    <text evidence="2">The sequence shown here is derived from an EMBL/GenBank/DDBJ whole genome shotgun (WGS) entry which is preliminary data.</text>
</comment>
<protein>
    <recommendedName>
        <fullName evidence="1">HTH cro/C1-type domain-containing protein</fullName>
    </recommendedName>
</protein>